<feature type="binding site" evidence="4">
    <location>
        <begin position="70"/>
        <end position="71"/>
    </location>
    <ligand>
        <name>substrate</name>
    </ligand>
</feature>
<dbReference type="InterPro" id="IPR033199">
    <property type="entry name" value="DDAH-like"/>
</dbReference>
<evidence type="ECO:0000256" key="2">
    <source>
        <dbReference type="ARBA" id="ARBA00022801"/>
    </source>
</evidence>
<keyword evidence="2 5" id="KW-0378">Hydrolase</keyword>
<dbReference type="GO" id="GO:0006525">
    <property type="term" value="P:arginine metabolic process"/>
    <property type="evidence" value="ECO:0007669"/>
    <property type="project" value="TreeGrafter"/>
</dbReference>
<reference evidence="5 6" key="1">
    <citation type="submission" date="2018-09" db="EMBL/GenBank/DDBJ databases">
        <authorList>
            <person name="Zhu H."/>
        </authorList>
    </citation>
    <scope>NUCLEOTIDE SEQUENCE [LARGE SCALE GENOMIC DNA]</scope>
    <source>
        <strain evidence="5 6">K2R01-6</strain>
    </source>
</reference>
<dbReference type="GO" id="GO:0016597">
    <property type="term" value="F:amino acid binding"/>
    <property type="evidence" value="ECO:0007669"/>
    <property type="project" value="TreeGrafter"/>
</dbReference>
<protein>
    <submittedName>
        <fullName evidence="5">Dimethylarginine dimethylaminohydrolase</fullName>
    </submittedName>
</protein>
<evidence type="ECO:0000313" key="6">
    <source>
        <dbReference type="Proteomes" id="UP000286100"/>
    </source>
</evidence>
<dbReference type="OrthoDB" id="9790596at2"/>
<dbReference type="Proteomes" id="UP000286100">
    <property type="component" value="Unassembled WGS sequence"/>
</dbReference>
<feature type="active site" description="Nucleophile" evidence="3">
    <location>
        <position position="253"/>
    </location>
</feature>
<proteinExistence type="inferred from homology"/>
<comment type="caution">
    <text evidence="5">The sequence shown here is derived from an EMBL/GenBank/DDBJ whole genome shotgun (WGS) entry which is preliminary data.</text>
</comment>
<sequence length="261" mass="27369">MARVFDFDSAIVRVPAPSVVNGLSASGGEMPSYEGVLAEHRAYVAALEAAGVVVDVLPALDAYPDAIFVEDPAFVLPEGAILLRPGAPTRMGEVAEIEPALKRHFDEVLTLPDGFADGGDILITPAEILIGLSARTDLAGAEAFVAQVERLGRRARIVDTPPGTLHFKTASSLLTEDCVVATPALAATGVFAGLDVLVTPEGEEAAANLLRVNDTVLVGTAYPRIADLIAERGLNVIVLDVSEIAKIDAGLSCMSLRWRHP</sequence>
<dbReference type="GO" id="GO:0016403">
    <property type="term" value="F:dimethylargininase activity"/>
    <property type="evidence" value="ECO:0007669"/>
    <property type="project" value="TreeGrafter"/>
</dbReference>
<feature type="binding site" evidence="4">
    <location>
        <position position="247"/>
    </location>
    <ligand>
        <name>substrate</name>
    </ligand>
</feature>
<dbReference type="AlphaFoldDB" id="A0A418W638"/>
<dbReference type="Pfam" id="PF19420">
    <property type="entry name" value="DDAH_eukar"/>
    <property type="match status" value="1"/>
</dbReference>
<keyword evidence="6" id="KW-1185">Reference proteome</keyword>
<dbReference type="Gene3D" id="3.75.10.10">
    <property type="entry name" value="L-arginine/glycine Amidinotransferase, Chain A"/>
    <property type="match status" value="1"/>
</dbReference>
<comment type="similarity">
    <text evidence="1">Belongs to the DDAH family.</text>
</comment>
<evidence type="ECO:0000256" key="3">
    <source>
        <dbReference type="PIRSR" id="PIRSR633199-1"/>
    </source>
</evidence>
<dbReference type="GO" id="GO:0000052">
    <property type="term" value="P:citrulline metabolic process"/>
    <property type="evidence" value="ECO:0007669"/>
    <property type="project" value="TreeGrafter"/>
</dbReference>
<feature type="binding site" evidence="4">
    <location>
        <position position="65"/>
    </location>
    <ligand>
        <name>substrate</name>
    </ligand>
</feature>
<accession>A0A418W638</accession>
<dbReference type="PANTHER" id="PTHR12737">
    <property type="entry name" value="DIMETHYLARGININE DIMETHYLAMINOHYDROLASE"/>
    <property type="match status" value="1"/>
</dbReference>
<feature type="binding site" evidence="4">
    <location>
        <position position="90"/>
    </location>
    <ligand>
        <name>substrate</name>
    </ligand>
</feature>
<dbReference type="GO" id="GO:0045429">
    <property type="term" value="P:positive regulation of nitric oxide biosynthetic process"/>
    <property type="evidence" value="ECO:0007669"/>
    <property type="project" value="TreeGrafter"/>
</dbReference>
<feature type="binding site" evidence="4">
    <location>
        <position position="135"/>
    </location>
    <ligand>
        <name>substrate</name>
    </ligand>
</feature>
<name>A0A418W638_9SPHN</name>
<organism evidence="5 6">
    <name type="scientific">Sphingomonas cavernae</name>
    <dbReference type="NCBI Taxonomy" id="2320861"/>
    <lineage>
        <taxon>Bacteria</taxon>
        <taxon>Pseudomonadati</taxon>
        <taxon>Pseudomonadota</taxon>
        <taxon>Alphaproteobacteria</taxon>
        <taxon>Sphingomonadales</taxon>
        <taxon>Sphingomonadaceae</taxon>
        <taxon>Sphingomonas</taxon>
    </lineage>
</organism>
<dbReference type="EMBL" id="QYUM01000004">
    <property type="protein sequence ID" value="RJF85501.1"/>
    <property type="molecule type" value="Genomic_DNA"/>
</dbReference>
<evidence type="ECO:0000313" key="5">
    <source>
        <dbReference type="EMBL" id="RJF85501.1"/>
    </source>
</evidence>
<feature type="active site" description="Proton donor" evidence="3">
    <location>
        <position position="166"/>
    </location>
</feature>
<feature type="binding site" evidence="4">
    <location>
        <position position="23"/>
    </location>
    <ligand>
        <name>substrate</name>
    </ligand>
</feature>
<dbReference type="SUPFAM" id="SSF55909">
    <property type="entry name" value="Pentein"/>
    <property type="match status" value="1"/>
</dbReference>
<evidence type="ECO:0000256" key="1">
    <source>
        <dbReference type="ARBA" id="ARBA00008532"/>
    </source>
</evidence>
<dbReference type="RefSeq" id="WP_119764312.1">
    <property type="nucleotide sequence ID" value="NZ_QYUM01000004.1"/>
</dbReference>
<dbReference type="PANTHER" id="PTHR12737:SF9">
    <property type="entry name" value="DIMETHYLARGININASE"/>
    <property type="match status" value="1"/>
</dbReference>
<gene>
    <name evidence="5" type="ORF">D3876_16335</name>
</gene>
<evidence type="ECO:0000256" key="4">
    <source>
        <dbReference type="PIRSR" id="PIRSR633199-2"/>
    </source>
</evidence>